<dbReference type="EMBL" id="BPLR01005872">
    <property type="protein sequence ID" value="GIY05726.1"/>
    <property type="molecule type" value="Genomic_DNA"/>
</dbReference>
<accession>A0AAV4QC87</accession>
<organism evidence="1 2">
    <name type="scientific">Caerostris extrusa</name>
    <name type="common">Bark spider</name>
    <name type="synonym">Caerostris bankana</name>
    <dbReference type="NCBI Taxonomy" id="172846"/>
    <lineage>
        <taxon>Eukaryota</taxon>
        <taxon>Metazoa</taxon>
        <taxon>Ecdysozoa</taxon>
        <taxon>Arthropoda</taxon>
        <taxon>Chelicerata</taxon>
        <taxon>Arachnida</taxon>
        <taxon>Araneae</taxon>
        <taxon>Araneomorphae</taxon>
        <taxon>Entelegynae</taxon>
        <taxon>Araneoidea</taxon>
        <taxon>Araneidae</taxon>
        <taxon>Caerostris</taxon>
    </lineage>
</organism>
<keyword evidence="2" id="KW-1185">Reference proteome</keyword>
<evidence type="ECO:0000313" key="2">
    <source>
        <dbReference type="Proteomes" id="UP001054945"/>
    </source>
</evidence>
<name>A0AAV4QC87_CAEEX</name>
<comment type="caution">
    <text evidence="1">The sequence shown here is derived from an EMBL/GenBank/DDBJ whole genome shotgun (WGS) entry which is preliminary data.</text>
</comment>
<proteinExistence type="predicted"/>
<dbReference type="AlphaFoldDB" id="A0AAV4QC87"/>
<evidence type="ECO:0000313" key="1">
    <source>
        <dbReference type="EMBL" id="GIY05726.1"/>
    </source>
</evidence>
<sequence>MIDMTTLVKIAVQDHPPQSQVNKTYATLHHFCATHYAINYLIPIIEGRPDNIKKWSFSDISLRNKKLSAHFCSFLNVSNNHQKISKEMVRIICQATDANKEKTLWESRSVSRLCGFQSELCPGVHLCSQSIKIVRNADVCFIFSRKL</sequence>
<protein>
    <submittedName>
        <fullName evidence="1">Uncharacterized protein</fullName>
    </submittedName>
</protein>
<dbReference type="Proteomes" id="UP001054945">
    <property type="component" value="Unassembled WGS sequence"/>
</dbReference>
<gene>
    <name evidence="1" type="ORF">CEXT_459311</name>
</gene>
<reference evidence="1 2" key="1">
    <citation type="submission" date="2021-06" db="EMBL/GenBank/DDBJ databases">
        <title>Caerostris extrusa draft genome.</title>
        <authorList>
            <person name="Kono N."/>
            <person name="Arakawa K."/>
        </authorList>
    </citation>
    <scope>NUCLEOTIDE SEQUENCE [LARGE SCALE GENOMIC DNA]</scope>
</reference>